<keyword evidence="2" id="KW-0812">Transmembrane</keyword>
<name>A0A914X6P8_9BILA</name>
<keyword evidence="2" id="KW-1133">Transmembrane helix</keyword>
<proteinExistence type="predicted"/>
<feature type="region of interest" description="Disordered" evidence="1">
    <location>
        <begin position="206"/>
        <end position="228"/>
    </location>
</feature>
<dbReference type="AlphaFoldDB" id="A0A914X6P8"/>
<dbReference type="WBParaSite" id="PSAMB.scaffold624size45368.g7794.t1">
    <property type="protein sequence ID" value="PSAMB.scaffold624size45368.g7794.t1"/>
    <property type="gene ID" value="PSAMB.scaffold624size45368.g7794"/>
</dbReference>
<feature type="transmembrane region" description="Helical" evidence="2">
    <location>
        <begin position="129"/>
        <end position="151"/>
    </location>
</feature>
<feature type="region of interest" description="Disordered" evidence="1">
    <location>
        <begin position="280"/>
        <end position="364"/>
    </location>
</feature>
<protein>
    <submittedName>
        <fullName evidence="4">Uncharacterized protein</fullName>
    </submittedName>
</protein>
<feature type="compositionally biased region" description="Basic and acidic residues" evidence="1">
    <location>
        <begin position="329"/>
        <end position="338"/>
    </location>
</feature>
<dbReference type="PANTHER" id="PTHR40288:SF2">
    <property type="entry name" value="G PROTEIN-COUPLED RECEPTOR-RELATED"/>
    <property type="match status" value="1"/>
</dbReference>
<accession>A0A914X6P8</accession>
<keyword evidence="2" id="KW-0472">Membrane</keyword>
<evidence type="ECO:0000256" key="1">
    <source>
        <dbReference type="SAM" id="MobiDB-lite"/>
    </source>
</evidence>
<dbReference type="Proteomes" id="UP000887566">
    <property type="component" value="Unplaced"/>
</dbReference>
<organism evidence="3 4">
    <name type="scientific">Plectus sambesii</name>
    <dbReference type="NCBI Taxonomy" id="2011161"/>
    <lineage>
        <taxon>Eukaryota</taxon>
        <taxon>Metazoa</taxon>
        <taxon>Ecdysozoa</taxon>
        <taxon>Nematoda</taxon>
        <taxon>Chromadorea</taxon>
        <taxon>Plectida</taxon>
        <taxon>Plectina</taxon>
        <taxon>Plectoidea</taxon>
        <taxon>Plectidae</taxon>
        <taxon>Plectus</taxon>
    </lineage>
</organism>
<evidence type="ECO:0000256" key="2">
    <source>
        <dbReference type="SAM" id="Phobius"/>
    </source>
</evidence>
<evidence type="ECO:0000313" key="3">
    <source>
        <dbReference type="Proteomes" id="UP000887566"/>
    </source>
</evidence>
<feature type="transmembrane region" description="Helical" evidence="2">
    <location>
        <begin position="21"/>
        <end position="41"/>
    </location>
</feature>
<feature type="transmembrane region" description="Helical" evidence="2">
    <location>
        <begin position="101"/>
        <end position="122"/>
    </location>
</feature>
<feature type="compositionally biased region" description="Basic and acidic residues" evidence="1">
    <location>
        <begin position="308"/>
        <end position="320"/>
    </location>
</feature>
<evidence type="ECO:0000313" key="4">
    <source>
        <dbReference type="WBParaSite" id="PSAMB.scaffold624size45368.g7794.t1"/>
    </source>
</evidence>
<feature type="transmembrane region" description="Helical" evidence="2">
    <location>
        <begin position="171"/>
        <end position="192"/>
    </location>
</feature>
<reference evidence="4" key="1">
    <citation type="submission" date="2022-11" db="UniProtKB">
        <authorList>
            <consortium name="WormBaseParasite"/>
        </authorList>
    </citation>
    <scope>IDENTIFICATION</scope>
</reference>
<dbReference type="PANTHER" id="PTHR40288">
    <property type="entry name" value="PROTEIN CBG16535-RELATED"/>
    <property type="match status" value="1"/>
</dbReference>
<keyword evidence="3" id="KW-1185">Reference proteome</keyword>
<sequence>MTKFFVVKDEYLALKGRQIENRLVCIYLGLFQLIVVCWALSQHIYSLVLYQQVLKCDFDNATGIETLIASVDVIIFDVGLFHSLWGIEGCVAEHLDGGYGRFFWCICHTFALVSFLPVALCVKRPTPMMLWPLLVQQSAYGVGLLILSLAALPRVLPAFMGDWNAIQFFPILVYSIGAGMNFLLLYVYWHWYWHVEAQYKARFPSRTPQPTRRPITHRPRAISTDHPPILATTTTTHGGHTVVRLQNGGPAVNADFYPAFIDTMPSTELTNMAVRKSVDVSPPPVPLHHHRRRPRSPSFGSENCSSQERQERASLTRHADYASPPEQPRGSRLDRRNENQQSRHRRHQWQQNERQQHSVGSSETEFGFRINETFIRPSHPVDRARGRSVIQDTIR</sequence>